<accession>A0ABQ0A119</accession>
<comment type="caution">
    <text evidence="3">The sequence shown here is derived from an EMBL/GenBank/DDBJ whole genome shotgun (WGS) entry which is preliminary data.</text>
</comment>
<protein>
    <recommendedName>
        <fullName evidence="5">DUF4124 domain-containing protein</fullName>
    </recommendedName>
</protein>
<keyword evidence="2" id="KW-1133">Transmembrane helix</keyword>
<evidence type="ECO:0000256" key="1">
    <source>
        <dbReference type="SAM" id="MobiDB-lite"/>
    </source>
</evidence>
<evidence type="ECO:0008006" key="5">
    <source>
        <dbReference type="Google" id="ProtNLM"/>
    </source>
</evidence>
<gene>
    <name evidence="3" type="ORF">NBRC116585_20830</name>
</gene>
<dbReference type="RefSeq" id="WP_353295098.1">
    <property type="nucleotide sequence ID" value="NZ_BAABWH010000005.1"/>
</dbReference>
<keyword evidence="4" id="KW-1185">Reference proteome</keyword>
<evidence type="ECO:0000313" key="3">
    <source>
        <dbReference type="EMBL" id="GAA6145965.1"/>
    </source>
</evidence>
<organism evidence="3 4">
    <name type="scientific">Thalassolituus maritimus</name>
    <dbReference type="NCBI Taxonomy" id="484498"/>
    <lineage>
        <taxon>Bacteria</taxon>
        <taxon>Pseudomonadati</taxon>
        <taxon>Pseudomonadota</taxon>
        <taxon>Gammaproteobacteria</taxon>
        <taxon>Oceanospirillales</taxon>
        <taxon>Oceanospirillaceae</taxon>
        <taxon>Thalassolituus</taxon>
    </lineage>
</organism>
<keyword evidence="2" id="KW-0812">Transmembrane</keyword>
<feature type="transmembrane region" description="Helical" evidence="2">
    <location>
        <begin position="12"/>
        <end position="33"/>
    </location>
</feature>
<keyword evidence="2" id="KW-0472">Membrane</keyword>
<feature type="region of interest" description="Disordered" evidence="1">
    <location>
        <begin position="83"/>
        <end position="110"/>
    </location>
</feature>
<dbReference type="Proteomes" id="UP001481413">
    <property type="component" value="Unassembled WGS sequence"/>
</dbReference>
<feature type="transmembrane region" description="Helical" evidence="2">
    <location>
        <begin position="53"/>
        <end position="75"/>
    </location>
</feature>
<reference evidence="3 4" key="1">
    <citation type="submission" date="2024-04" db="EMBL/GenBank/DDBJ databases">
        <title>Draft genome sequence of Thalassolituus maritimus NBRC 116585.</title>
        <authorList>
            <person name="Miyakawa T."/>
            <person name="Kusuya Y."/>
            <person name="Miura T."/>
        </authorList>
    </citation>
    <scope>NUCLEOTIDE SEQUENCE [LARGE SCALE GENOMIC DNA]</scope>
    <source>
        <strain evidence="3 4">5NW40-0001</strain>
    </source>
</reference>
<proteinExistence type="predicted"/>
<feature type="compositionally biased region" description="Polar residues" evidence="1">
    <location>
        <begin position="83"/>
        <end position="94"/>
    </location>
</feature>
<evidence type="ECO:0000256" key="2">
    <source>
        <dbReference type="SAM" id="Phobius"/>
    </source>
</evidence>
<evidence type="ECO:0000313" key="4">
    <source>
        <dbReference type="Proteomes" id="UP001481413"/>
    </source>
</evidence>
<dbReference type="EMBL" id="BAABWH010000005">
    <property type="protein sequence ID" value="GAA6145965.1"/>
    <property type="molecule type" value="Genomic_DNA"/>
</dbReference>
<sequence length="232" mass="25711">MEDLIIIGLRMLERLMVVGFGGMSIYLGYKLFFHLPNQTDQNGEIELPGIKVVLSRVGPGVFFLVFGAFILITNLHQGIETTRQYSSDSAVTTDESGNEGSGENGSGADDVHLDADALASRQETEIRRFAGAIPVFPESSSEKVEPEPSIQARYAAIESVGEMNCIAHQLARYEQMTLQRENLIYQANTRLLLSVWDQETWGDTRQLTAPDIPVTETELSEVLNYVSGNCQY</sequence>
<name>A0ABQ0A119_9GAMM</name>